<keyword evidence="2" id="KW-1185">Reference proteome</keyword>
<evidence type="ECO:0000313" key="2">
    <source>
        <dbReference type="Proteomes" id="UP000662939"/>
    </source>
</evidence>
<organism evidence="1 2">
    <name type="scientific">Natronoglycomyces albus</name>
    <dbReference type="NCBI Taxonomy" id="2811108"/>
    <lineage>
        <taxon>Bacteria</taxon>
        <taxon>Bacillati</taxon>
        <taxon>Actinomycetota</taxon>
        <taxon>Actinomycetes</taxon>
        <taxon>Glycomycetales</taxon>
        <taxon>Glycomycetaceae</taxon>
        <taxon>Natronoglycomyces</taxon>
    </lineage>
</organism>
<dbReference type="AlphaFoldDB" id="A0A895XLN9"/>
<dbReference type="EMBL" id="CP070496">
    <property type="protein sequence ID" value="QSB06254.1"/>
    <property type="molecule type" value="Genomic_DNA"/>
</dbReference>
<evidence type="ECO:0000313" key="1">
    <source>
        <dbReference type="EMBL" id="QSB06254.1"/>
    </source>
</evidence>
<proteinExistence type="predicted"/>
<dbReference type="InterPro" id="IPR021491">
    <property type="entry name" value="DUF3145"/>
</dbReference>
<accession>A0A895XLN9</accession>
<protein>
    <submittedName>
        <fullName evidence="1">DUF3145 domain-containing protein</fullName>
    </submittedName>
</protein>
<dbReference type="Proteomes" id="UP000662939">
    <property type="component" value="Chromosome"/>
</dbReference>
<sequence>MSHVAHVRQKGLKAGKSTAARVHVGKVHYVDFAGRCAVLTKGVISVHSSPPAVCPHVEWAIGRVLGTTVKLGWEPQSAEAGTLRSTRSWREAPGMAAEIAAALRQWPMLRFEVTEQPSEGCDGERIMYVPHLGVYRAAMSASGDLMVTEDRIRALLATTTSSEALRSGLDKLLGTEWDRELEPYRLACGQAEQSWLGQVS</sequence>
<name>A0A895XLN9_9ACTN</name>
<dbReference type="Pfam" id="PF11343">
    <property type="entry name" value="DUF3145"/>
    <property type="match status" value="1"/>
</dbReference>
<dbReference type="KEGG" id="nav:JQS30_04925"/>
<reference evidence="1" key="1">
    <citation type="submission" date="2021-02" db="EMBL/GenBank/DDBJ databases">
        <title>Natronoglycomyces albus gen. nov., sp. nov, a haloalkaliphilic actinobacterium from a soda solonchak soil.</title>
        <authorList>
            <person name="Sorokin D.Y."/>
            <person name="Khijniak T.V."/>
            <person name="Zakharycheva A.P."/>
            <person name="Boueva O.V."/>
            <person name="Ariskina E.V."/>
            <person name="Hahnke R.L."/>
            <person name="Bunk B."/>
            <person name="Sproer C."/>
            <person name="Schumann P."/>
            <person name="Evtushenko L.I."/>
            <person name="Kublanov I.V."/>
        </authorList>
    </citation>
    <scope>NUCLEOTIDE SEQUENCE</scope>
    <source>
        <strain evidence="1">DSM 106290</strain>
    </source>
</reference>
<gene>
    <name evidence="1" type="ORF">JQS30_04925</name>
</gene>